<evidence type="ECO:0000256" key="2">
    <source>
        <dbReference type="ARBA" id="ARBA00023002"/>
    </source>
</evidence>
<evidence type="ECO:0000259" key="3">
    <source>
        <dbReference type="SMART" id="SM00829"/>
    </source>
</evidence>
<feature type="domain" description="Enoyl reductase (ER)" evidence="3">
    <location>
        <begin position="11"/>
        <end position="324"/>
    </location>
</feature>
<dbReference type="CDD" id="cd05276">
    <property type="entry name" value="p53_inducible_oxidoreductase"/>
    <property type="match status" value="1"/>
</dbReference>
<dbReference type="GO" id="GO:0070402">
    <property type="term" value="F:NADPH binding"/>
    <property type="evidence" value="ECO:0007669"/>
    <property type="project" value="TreeGrafter"/>
</dbReference>
<dbReference type="SMART" id="SM00829">
    <property type="entry name" value="PKS_ER"/>
    <property type="match status" value="1"/>
</dbReference>
<keyword evidence="1" id="KW-0521">NADP</keyword>
<dbReference type="InterPro" id="IPR014189">
    <property type="entry name" value="Quinone_OxRdtase_PIG3"/>
</dbReference>
<dbReference type="GO" id="GO:0048038">
    <property type="term" value="F:quinone binding"/>
    <property type="evidence" value="ECO:0007669"/>
    <property type="project" value="TreeGrafter"/>
</dbReference>
<dbReference type="InterPro" id="IPR020843">
    <property type="entry name" value="ER"/>
</dbReference>
<dbReference type="NCBIfam" id="TIGR02824">
    <property type="entry name" value="quinone_pig3"/>
    <property type="match status" value="1"/>
</dbReference>
<keyword evidence="2" id="KW-0560">Oxidoreductase</keyword>
<dbReference type="Pfam" id="PF00107">
    <property type="entry name" value="ADH_zinc_N"/>
    <property type="match status" value="1"/>
</dbReference>
<dbReference type="GO" id="GO:0003960">
    <property type="term" value="F:quinone reductase (NADPH) activity"/>
    <property type="evidence" value="ECO:0007669"/>
    <property type="project" value="TreeGrafter"/>
</dbReference>
<dbReference type="InterPro" id="IPR036291">
    <property type="entry name" value="NAD(P)-bd_dom_sf"/>
</dbReference>
<dbReference type="SUPFAM" id="SSF51735">
    <property type="entry name" value="NAD(P)-binding Rossmann-fold domains"/>
    <property type="match status" value="1"/>
</dbReference>
<proteinExistence type="evidence at transcript level"/>
<dbReference type="Gene3D" id="3.40.50.720">
    <property type="entry name" value="NAD(P)-binding Rossmann-like Domain"/>
    <property type="match status" value="1"/>
</dbReference>
<dbReference type="InterPro" id="IPR013149">
    <property type="entry name" value="ADH-like_C"/>
</dbReference>
<reference evidence="4" key="1">
    <citation type="journal article" date="2018" name="Genome Biol. Evol.">
        <title>Nephromyces encodes a urate metabolism pathway and predicted peroxisomes, demonstrating these are not ancient losses of apicomplexans.</title>
        <authorList>
            <person name="Paight C."/>
            <person name="Slamovits C.H."/>
            <person name="Saffo M.B."/>
            <person name="Lane C.E."/>
        </authorList>
    </citation>
    <scope>NUCLEOTIDE SEQUENCE</scope>
    <source>
        <strain evidence="4">Neph74</strain>
    </source>
</reference>
<name>A0A3Q8UBV7_9APIC</name>
<protein>
    <submittedName>
        <fullName evidence="4">Zinc binding alcohol dehydrogenase domain containing 2</fullName>
    </submittedName>
</protein>
<evidence type="ECO:0000313" key="4">
    <source>
        <dbReference type="EMBL" id="AZL94515.1"/>
    </source>
</evidence>
<dbReference type="AlphaFoldDB" id="A0A3Q8UBV7"/>
<sequence length="332" mass="36525">MKAVQVSTLNGLKKLYLSEVPRCNIMEQSSVLIKTISIGVNRMDIMQREGRYPVPQGASQILGVEASGYVQESTSEKFKIGDKVMTLVSGGAYSEYIVAPDCHCMKIPEGISFNEAASIPENWLTSYQLLNFIAKIKSGDSVLIHAAASGIGCAAIQLCKFANAREIIATSRSQSKLDMCKSLGATHCITISDSNNFSKMILDATQGRGVDILLDPIGSSYFKENISCCALDARWVLYGMMGGSNTTINLAQLFSKRISFHTTTLRSRSFSYRTSLIRHFSENCLNQFQDGSFKAVVDQVFSWQFAQDAHSYMEKNSNIGKIILKTGSFSEN</sequence>
<dbReference type="PANTHER" id="PTHR48106:SF18">
    <property type="entry name" value="QUINONE OXIDOREDUCTASE PIG3"/>
    <property type="match status" value="1"/>
</dbReference>
<dbReference type="SUPFAM" id="SSF50129">
    <property type="entry name" value="GroES-like"/>
    <property type="match status" value="1"/>
</dbReference>
<accession>A0A3Q8UBV7</accession>
<dbReference type="PANTHER" id="PTHR48106">
    <property type="entry name" value="QUINONE OXIDOREDUCTASE PIG3-RELATED"/>
    <property type="match status" value="1"/>
</dbReference>
<evidence type="ECO:0000256" key="1">
    <source>
        <dbReference type="ARBA" id="ARBA00022857"/>
    </source>
</evidence>
<dbReference type="EMBL" id="MK265843">
    <property type="protein sequence ID" value="AZL94515.1"/>
    <property type="molecule type" value="mRNA"/>
</dbReference>
<dbReference type="Gene3D" id="3.90.180.10">
    <property type="entry name" value="Medium-chain alcohol dehydrogenases, catalytic domain"/>
    <property type="match status" value="1"/>
</dbReference>
<dbReference type="InterPro" id="IPR011032">
    <property type="entry name" value="GroES-like_sf"/>
</dbReference>
<dbReference type="Pfam" id="PF08240">
    <property type="entry name" value="ADH_N"/>
    <property type="match status" value="1"/>
</dbReference>
<organism evidence="4">
    <name type="scientific">Nephromyces sp. MMRI</name>
    <dbReference type="NCBI Taxonomy" id="2496275"/>
    <lineage>
        <taxon>Eukaryota</taxon>
        <taxon>Sar</taxon>
        <taxon>Alveolata</taxon>
        <taxon>Apicomplexa</taxon>
        <taxon>Aconoidasida</taxon>
        <taxon>Nephromycida</taxon>
        <taxon>Nephromyces</taxon>
    </lineage>
</organism>
<dbReference type="InterPro" id="IPR013154">
    <property type="entry name" value="ADH-like_N"/>
</dbReference>